<evidence type="ECO:0000313" key="2">
    <source>
        <dbReference type="EMBL" id="MFD2414894.1"/>
    </source>
</evidence>
<reference evidence="3" key="1">
    <citation type="journal article" date="2019" name="Int. J. Syst. Evol. Microbiol.">
        <title>The Global Catalogue of Microorganisms (GCM) 10K type strain sequencing project: providing services to taxonomists for standard genome sequencing and annotation.</title>
        <authorList>
            <consortium name="The Broad Institute Genomics Platform"/>
            <consortium name="The Broad Institute Genome Sequencing Center for Infectious Disease"/>
            <person name="Wu L."/>
            <person name="Ma J."/>
        </authorList>
    </citation>
    <scope>NUCLEOTIDE SEQUENCE [LARGE SCALE GENOMIC DNA]</scope>
    <source>
        <strain evidence="3">CGMCC 4.7645</strain>
    </source>
</reference>
<dbReference type="Gene3D" id="3.40.1080.10">
    <property type="entry name" value="Glutaconate Coenzyme A-transferase"/>
    <property type="match status" value="1"/>
</dbReference>
<dbReference type="SUPFAM" id="SSF100950">
    <property type="entry name" value="NagB/RpiA/CoA transferase-like"/>
    <property type="match status" value="1"/>
</dbReference>
<feature type="region of interest" description="Disordered" evidence="1">
    <location>
        <begin position="55"/>
        <end position="78"/>
    </location>
</feature>
<dbReference type="EMBL" id="JBHUKR010000002">
    <property type="protein sequence ID" value="MFD2414894.1"/>
    <property type="molecule type" value="Genomic_DNA"/>
</dbReference>
<dbReference type="RefSeq" id="WP_378260353.1">
    <property type="nucleotide sequence ID" value="NZ_JBHUKR010000002.1"/>
</dbReference>
<name>A0ABW5FIR6_9PSEU</name>
<keyword evidence="2" id="KW-0808">Transferase</keyword>
<dbReference type="InterPro" id="IPR004165">
    <property type="entry name" value="CoA_trans_fam_I"/>
</dbReference>
<evidence type="ECO:0000256" key="1">
    <source>
        <dbReference type="SAM" id="MobiDB-lite"/>
    </source>
</evidence>
<gene>
    <name evidence="2" type="ORF">ACFSXZ_00960</name>
</gene>
<dbReference type="GO" id="GO:0016740">
    <property type="term" value="F:transferase activity"/>
    <property type="evidence" value="ECO:0007669"/>
    <property type="project" value="UniProtKB-KW"/>
</dbReference>
<protein>
    <submittedName>
        <fullName evidence="2">CoA-transferase</fullName>
        <ecNumber evidence="2">2.8.3.-</ecNumber>
    </submittedName>
</protein>
<comment type="caution">
    <text evidence="2">The sequence shown here is derived from an EMBL/GenBank/DDBJ whole genome shotgun (WGS) entry which is preliminary data.</text>
</comment>
<dbReference type="InterPro" id="IPR037171">
    <property type="entry name" value="NagB/RpiA_transferase-like"/>
</dbReference>
<accession>A0ABW5FIR6</accession>
<dbReference type="EC" id="2.8.3.-" evidence="2"/>
<evidence type="ECO:0000313" key="3">
    <source>
        <dbReference type="Proteomes" id="UP001597417"/>
    </source>
</evidence>
<proteinExistence type="predicted"/>
<dbReference type="Proteomes" id="UP001597417">
    <property type="component" value="Unassembled WGS sequence"/>
</dbReference>
<keyword evidence="3" id="KW-1185">Reference proteome</keyword>
<dbReference type="Pfam" id="PF01144">
    <property type="entry name" value="CoA_trans"/>
    <property type="match status" value="1"/>
</dbReference>
<organism evidence="2 3">
    <name type="scientific">Amycolatopsis pigmentata</name>
    <dbReference type="NCBI Taxonomy" id="450801"/>
    <lineage>
        <taxon>Bacteria</taxon>
        <taxon>Bacillati</taxon>
        <taxon>Actinomycetota</taxon>
        <taxon>Actinomycetes</taxon>
        <taxon>Pseudonocardiales</taxon>
        <taxon>Pseudonocardiaceae</taxon>
        <taxon>Amycolatopsis</taxon>
    </lineage>
</organism>
<sequence>MPNLSYDASVRNSSPLCAIAGRITIAEVEPLVEPGGLDLEHIDTPGALGQRVVRSASGKQIEKTTTRPWQTAGHDGHR</sequence>